<dbReference type="AlphaFoldDB" id="A0A0V0HFB0"/>
<keyword evidence="1" id="KW-0472">Membrane</keyword>
<dbReference type="EMBL" id="GEDG01020640">
    <property type="protein sequence ID" value="JAP18957.1"/>
    <property type="molecule type" value="Transcribed_RNA"/>
</dbReference>
<evidence type="ECO:0000313" key="2">
    <source>
        <dbReference type="EMBL" id="JAP18957.1"/>
    </source>
</evidence>
<proteinExistence type="predicted"/>
<protein>
    <submittedName>
        <fullName evidence="2">Putative ovule protein</fullName>
    </submittedName>
</protein>
<reference evidence="2" key="1">
    <citation type="submission" date="2015-12" db="EMBL/GenBank/DDBJ databases">
        <title>Gene expression during late stages of embryo sac development: a critical building block for successful pollen-pistil interactions.</title>
        <authorList>
            <person name="Liu Y."/>
            <person name="Joly V."/>
            <person name="Sabar M."/>
            <person name="Matton D.P."/>
        </authorList>
    </citation>
    <scope>NUCLEOTIDE SEQUENCE</scope>
</reference>
<evidence type="ECO:0000256" key="1">
    <source>
        <dbReference type="SAM" id="Phobius"/>
    </source>
</evidence>
<keyword evidence="1" id="KW-0812">Transmembrane</keyword>
<sequence length="62" mass="7143">MEVLRFFLWGGGGRMLVELVSLFFCAGVVLFVVVMLLCLFRIFRLRAKMIKGGVFRMCKCFS</sequence>
<feature type="transmembrane region" description="Helical" evidence="1">
    <location>
        <begin position="20"/>
        <end position="43"/>
    </location>
</feature>
<accession>A0A0V0HFB0</accession>
<keyword evidence="1" id="KW-1133">Transmembrane helix</keyword>
<name>A0A0V0HFB0_SOLCH</name>
<organism evidence="2">
    <name type="scientific">Solanum chacoense</name>
    <name type="common">Chaco potato</name>
    <dbReference type="NCBI Taxonomy" id="4108"/>
    <lineage>
        <taxon>Eukaryota</taxon>
        <taxon>Viridiplantae</taxon>
        <taxon>Streptophyta</taxon>
        <taxon>Embryophyta</taxon>
        <taxon>Tracheophyta</taxon>
        <taxon>Spermatophyta</taxon>
        <taxon>Magnoliopsida</taxon>
        <taxon>eudicotyledons</taxon>
        <taxon>Gunneridae</taxon>
        <taxon>Pentapetalae</taxon>
        <taxon>asterids</taxon>
        <taxon>lamiids</taxon>
        <taxon>Solanales</taxon>
        <taxon>Solanaceae</taxon>
        <taxon>Solanoideae</taxon>
        <taxon>Solaneae</taxon>
        <taxon>Solanum</taxon>
    </lineage>
</organism>